<organism evidence="2 3">
    <name type="scientific">Streptomyces tubercidicus</name>
    <dbReference type="NCBI Taxonomy" id="47759"/>
    <lineage>
        <taxon>Bacteria</taxon>
        <taxon>Bacillati</taxon>
        <taxon>Actinomycetota</taxon>
        <taxon>Actinomycetes</taxon>
        <taxon>Kitasatosporales</taxon>
        <taxon>Streptomycetaceae</taxon>
        <taxon>Streptomyces</taxon>
    </lineage>
</organism>
<feature type="compositionally biased region" description="Low complexity" evidence="1">
    <location>
        <begin position="269"/>
        <end position="281"/>
    </location>
</feature>
<keyword evidence="3" id="KW-1185">Reference proteome</keyword>
<accession>A0A640ULN8</accession>
<proteinExistence type="predicted"/>
<feature type="compositionally biased region" description="Polar residues" evidence="1">
    <location>
        <begin position="301"/>
        <end position="322"/>
    </location>
</feature>
<dbReference type="AlphaFoldDB" id="A0A640ULN8"/>
<name>A0A640ULN8_9ACTN</name>
<feature type="region of interest" description="Disordered" evidence="1">
    <location>
        <begin position="301"/>
        <end position="344"/>
    </location>
</feature>
<comment type="caution">
    <text evidence="2">The sequence shown here is derived from an EMBL/GenBank/DDBJ whole genome shotgun (WGS) entry which is preliminary data.</text>
</comment>
<feature type="region of interest" description="Disordered" evidence="1">
    <location>
        <begin position="225"/>
        <end position="282"/>
    </location>
</feature>
<reference evidence="2 3" key="1">
    <citation type="submission" date="2019-12" db="EMBL/GenBank/DDBJ databases">
        <title>Whole genome shotgun sequence of Streptomyces tubercidicus NBRC 13090.</title>
        <authorList>
            <person name="Ichikawa N."/>
            <person name="Kimura A."/>
            <person name="Kitahashi Y."/>
            <person name="Komaki H."/>
            <person name="Tamura T."/>
        </authorList>
    </citation>
    <scope>NUCLEOTIDE SEQUENCE [LARGE SCALE GENOMIC DNA]</scope>
    <source>
        <strain evidence="2 3">NBRC 13090</strain>
    </source>
</reference>
<dbReference type="Proteomes" id="UP000431826">
    <property type="component" value="Unassembled WGS sequence"/>
</dbReference>
<dbReference type="EMBL" id="BLIR01000001">
    <property type="protein sequence ID" value="GFE36998.1"/>
    <property type="molecule type" value="Genomic_DNA"/>
</dbReference>
<evidence type="ECO:0000313" key="3">
    <source>
        <dbReference type="Proteomes" id="UP000431826"/>
    </source>
</evidence>
<sequence length="344" mass="35345">MVASGGGYFEGAAGAVLAGYVREVGGVVPGWQARADAGPGHDQPGERGVRAAFFAGIFLFGHRFVGENGDELTQAAYAQDGDAGDQRGFGHGLFGDDDLAVSGVGGGEYGGEHSSYGADAAVQAQFADHHQVGEFAGVQALGGTEDGAGHGQIEAAAAFGYGGRAEADGELLLRPLGTGIHDSGAHPLSGFDEALVGEPDEGEGGDTRFQVGLYFDDDAFDAYQGDGAGAGESHQATPRAWWTTGAPRAGSRTPMTSIRTPPGGGPPCRSSQRSASSRSRAVFSGRTAAMGCSYQPARRVLTSQTTRASPSAATMSISPSRQRQFRSRMRIPASMSRRAARSSP</sequence>
<gene>
    <name evidence="2" type="ORF">Stube_16710</name>
</gene>
<protein>
    <submittedName>
        <fullName evidence="2">Uncharacterized protein</fullName>
    </submittedName>
</protein>
<feature type="compositionally biased region" description="Low complexity" evidence="1">
    <location>
        <begin position="330"/>
        <end position="344"/>
    </location>
</feature>
<evidence type="ECO:0000313" key="2">
    <source>
        <dbReference type="EMBL" id="GFE36998.1"/>
    </source>
</evidence>
<evidence type="ECO:0000256" key="1">
    <source>
        <dbReference type="SAM" id="MobiDB-lite"/>
    </source>
</evidence>